<proteinExistence type="predicted"/>
<dbReference type="Proteomes" id="UP000434580">
    <property type="component" value="Unassembled WGS sequence"/>
</dbReference>
<feature type="compositionally biased region" description="Polar residues" evidence="1">
    <location>
        <begin position="69"/>
        <end position="85"/>
    </location>
</feature>
<dbReference type="Pfam" id="PF06252">
    <property type="entry name" value="GemA"/>
    <property type="match status" value="1"/>
</dbReference>
<accession>A0A5S9Q2M4</accession>
<organism evidence="2 3">
    <name type="scientific">BD1-7 clade bacterium</name>
    <dbReference type="NCBI Taxonomy" id="2029982"/>
    <lineage>
        <taxon>Bacteria</taxon>
        <taxon>Pseudomonadati</taxon>
        <taxon>Pseudomonadota</taxon>
        <taxon>Gammaproteobacteria</taxon>
        <taxon>Cellvibrionales</taxon>
        <taxon>Spongiibacteraceae</taxon>
        <taxon>BD1-7 clade</taxon>
    </lineage>
</organism>
<evidence type="ECO:0000313" key="2">
    <source>
        <dbReference type="EMBL" id="CAA0111559.1"/>
    </source>
</evidence>
<dbReference type="EMBL" id="CACSII010000016">
    <property type="protein sequence ID" value="CAA0111559.1"/>
    <property type="molecule type" value="Genomic_DNA"/>
</dbReference>
<dbReference type="InterPro" id="IPR009363">
    <property type="entry name" value="Phage_Mu_Gp16"/>
</dbReference>
<evidence type="ECO:0000313" key="3">
    <source>
        <dbReference type="Proteomes" id="UP000434580"/>
    </source>
</evidence>
<feature type="region of interest" description="Disordered" evidence="1">
    <location>
        <begin position="63"/>
        <end position="85"/>
    </location>
</feature>
<evidence type="ECO:0008006" key="4">
    <source>
        <dbReference type="Google" id="ProtNLM"/>
    </source>
</evidence>
<evidence type="ECO:0000256" key="1">
    <source>
        <dbReference type="SAM" id="MobiDB-lite"/>
    </source>
</evidence>
<gene>
    <name evidence="2" type="ORF">DPBNPPHM_01496</name>
</gene>
<dbReference type="OrthoDB" id="7360086at2"/>
<sequence length="225" mass="25992">MTTAKNSSKRQQLITKIHIAKSQLNLDDDTYRALLNNAVGKTSCRDMQFGELYQVYEAMKTKGFKPKPTANSQRRGSHSPKSQEQQIDKLRALWITMFQHGMIADGSEAALLAWVKRQSSQLNGGVGIDSLEWLQQNTRMTNAVLESLKQWQQRIERKWQHEDILRIEQCRAAVPTASRTKVIGYLLDQKEIMWWPEFAELNIEDSPTHLRNRNQLKGMNHGKED</sequence>
<reference evidence="2 3" key="1">
    <citation type="submission" date="2019-11" db="EMBL/GenBank/DDBJ databases">
        <authorList>
            <person name="Holert J."/>
        </authorList>
    </citation>
    <scope>NUCLEOTIDE SEQUENCE [LARGE SCALE GENOMIC DNA]</scope>
    <source>
        <strain evidence="2">BC5_2</strain>
    </source>
</reference>
<protein>
    <recommendedName>
        <fullName evidence="4">Regulatory protein GemA</fullName>
    </recommendedName>
</protein>
<dbReference type="AlphaFoldDB" id="A0A5S9Q2M4"/>
<name>A0A5S9Q2M4_9GAMM</name>